<dbReference type="PIRSF" id="PIRSF002741">
    <property type="entry name" value="MppA"/>
    <property type="match status" value="1"/>
</dbReference>
<comment type="similarity">
    <text evidence="1">Belongs to the bacterial solute-binding protein 5 family.</text>
</comment>
<evidence type="ECO:0000313" key="4">
    <source>
        <dbReference type="EMBL" id="MFK4446023.1"/>
    </source>
</evidence>
<dbReference type="Proteomes" id="UP001620514">
    <property type="component" value="Unassembled WGS sequence"/>
</dbReference>
<dbReference type="InterPro" id="IPR023765">
    <property type="entry name" value="SBP_5_CS"/>
</dbReference>
<dbReference type="InterPro" id="IPR000914">
    <property type="entry name" value="SBP_5_dom"/>
</dbReference>
<dbReference type="InterPro" id="IPR039424">
    <property type="entry name" value="SBP_5"/>
</dbReference>
<dbReference type="Pfam" id="PF00496">
    <property type="entry name" value="SBP_bac_5"/>
    <property type="match status" value="1"/>
</dbReference>
<dbReference type="EMBL" id="JBIYDN010000023">
    <property type="protein sequence ID" value="MFK4446023.1"/>
    <property type="molecule type" value="Genomic_DNA"/>
</dbReference>
<gene>
    <name evidence="4" type="ORF">ABH943_006055</name>
</gene>
<protein>
    <submittedName>
        <fullName evidence="4">Peptide/nickel transport system substrate-binding protein</fullName>
    </submittedName>
</protein>
<dbReference type="PANTHER" id="PTHR30290">
    <property type="entry name" value="PERIPLASMIC BINDING COMPONENT OF ABC TRANSPORTER"/>
    <property type="match status" value="1"/>
</dbReference>
<evidence type="ECO:0000256" key="2">
    <source>
        <dbReference type="ARBA" id="ARBA00022729"/>
    </source>
</evidence>
<keyword evidence="5" id="KW-1185">Reference proteome</keyword>
<dbReference type="Gene3D" id="3.40.190.10">
    <property type="entry name" value="Periplasmic binding protein-like II"/>
    <property type="match status" value="1"/>
</dbReference>
<organism evidence="4 5">
    <name type="scientific">Caballeronia udeis</name>
    <dbReference type="NCBI Taxonomy" id="1232866"/>
    <lineage>
        <taxon>Bacteria</taxon>
        <taxon>Pseudomonadati</taxon>
        <taxon>Pseudomonadota</taxon>
        <taxon>Betaproteobacteria</taxon>
        <taxon>Burkholderiales</taxon>
        <taxon>Burkholderiaceae</taxon>
        <taxon>Caballeronia</taxon>
    </lineage>
</organism>
<feature type="domain" description="Solute-binding protein family 5" evidence="3">
    <location>
        <begin position="80"/>
        <end position="444"/>
    </location>
</feature>
<dbReference type="InterPro" id="IPR006311">
    <property type="entry name" value="TAT_signal"/>
</dbReference>
<evidence type="ECO:0000259" key="3">
    <source>
        <dbReference type="Pfam" id="PF00496"/>
    </source>
</evidence>
<reference evidence="4 5" key="1">
    <citation type="submission" date="2024-11" db="EMBL/GenBank/DDBJ databases">
        <title>Using genomics to understand microbial adaptation to soil warming.</title>
        <authorList>
            <person name="Deangelis K.M. PhD."/>
        </authorList>
    </citation>
    <scope>NUCLEOTIDE SEQUENCE [LARGE SCALE GENOMIC DNA]</scope>
    <source>
        <strain evidence="4 5">GAS97</strain>
    </source>
</reference>
<dbReference type="RefSeq" id="WP_404610969.1">
    <property type="nucleotide sequence ID" value="NZ_JBIYDN010000023.1"/>
</dbReference>
<dbReference type="PROSITE" id="PS51318">
    <property type="entry name" value="TAT"/>
    <property type="match status" value="1"/>
</dbReference>
<evidence type="ECO:0000256" key="1">
    <source>
        <dbReference type="ARBA" id="ARBA00005695"/>
    </source>
</evidence>
<keyword evidence="2" id="KW-0732">Signal</keyword>
<sequence>MKAGEVPVAALSRRRFLGLLVAAAGAPGLAAAGTGRKTLVGALEEDPSTLNTAVSTRLSSTAGAAPVYNALTHIPREGVVEPELAESWMISPDGKTYTFHLRRDVKWHDGQPFTSADVKFTIENVTRKYHSWGKTAYKVLDYIETPDDYTAIYHLKQPSASLLLCTDIAVGVILPKHLWEGTDILKNPHNQNPIGTGPYKLVEYTRGSHLRYERNQDYFVQDGSHFDEIIFRIIPDATSRLAAFEQGEIQMLYSNALPQAETPLLRNDPNVVLKKCKNRGGAVVAIFNTRLPELADARVRRALAHAIDRAFIRANVNGGTTSTPMVGPLWPSSALYNTSLIDYAFSPHIANELLDQAGFPRQADGTRFTLDILWPSYDMSDGKIADIMQRNLAAVGVAAHLKPLDRATLNQVAYVANKFSVALEGFALGPDPDIGTERLYDSRNIINVAFANNSGYANPKLDALFDQQRVQMDPAKRKVIYDEIQQIIWRDLPVLSLYAYEPNNAYSALAVRGGLFEETSGAFESFVHTKPGIELANKTVASGSGSVGSFMAGAASMLAVGAGVALWRRSRATEAEEF</sequence>
<dbReference type="PROSITE" id="PS01040">
    <property type="entry name" value="SBP_BACTERIAL_5"/>
    <property type="match status" value="1"/>
</dbReference>
<dbReference type="SUPFAM" id="SSF53850">
    <property type="entry name" value="Periplasmic binding protein-like II"/>
    <property type="match status" value="1"/>
</dbReference>
<proteinExistence type="inferred from homology"/>
<comment type="caution">
    <text evidence="4">The sequence shown here is derived from an EMBL/GenBank/DDBJ whole genome shotgun (WGS) entry which is preliminary data.</text>
</comment>
<accession>A0ABW8MQR2</accession>
<name>A0ABW8MQR2_9BURK</name>
<dbReference type="InterPro" id="IPR030678">
    <property type="entry name" value="Peptide/Ni-bd"/>
</dbReference>
<dbReference type="Gene3D" id="3.90.76.10">
    <property type="entry name" value="Dipeptide-binding Protein, Domain 1"/>
    <property type="match status" value="1"/>
</dbReference>
<evidence type="ECO:0000313" key="5">
    <source>
        <dbReference type="Proteomes" id="UP001620514"/>
    </source>
</evidence>
<dbReference type="Gene3D" id="3.10.105.10">
    <property type="entry name" value="Dipeptide-binding Protein, Domain 3"/>
    <property type="match status" value="1"/>
</dbReference>